<dbReference type="Proteomes" id="UP000470771">
    <property type="component" value="Unassembled WGS sequence"/>
</dbReference>
<accession>A0A6N9NKG9</accession>
<keyword evidence="5" id="KW-1185">Reference proteome</keyword>
<protein>
    <submittedName>
        <fullName evidence="4">T9SS type A sorting domain-containing protein</fullName>
    </submittedName>
</protein>
<dbReference type="Gene3D" id="2.160.20.10">
    <property type="entry name" value="Single-stranded right-handed beta-helix, Pectin lyase-like"/>
    <property type="match status" value="1"/>
</dbReference>
<evidence type="ECO:0000313" key="5">
    <source>
        <dbReference type="Proteomes" id="UP000470771"/>
    </source>
</evidence>
<sequence length="505" mass="55979">MKRILLSLALLGSSYLSAQTIIYVDKDATGFNNGISWLSAYTSLETALDNNTVTGAHIWIAEGTYTPSSKSTYFHIRHGEKLYGGFNGTETSLSQRNPSIHETRLSGDINGDDSTYNTLDNANRVIRINPLDPASSSNGDEVVLLDGLTISDANSSSTTGGGVGTDYPGVYQKGIRMYNCIFENNIQYSQAAFNFYTSYKDPVLEVSNCIFRNNRSYTSYLLEFRVTYSYQNDSYATFTNNLFENNDIILDVTSGGGIGGRFTNLSTDEFHIQYTNNTFISNKNDEDNFYKTLFVVERANNFNSDVTVDMDNNLFFDNENLDSIVMNNNALTYTKYIDTNCKNNGGDWVELNNLTGSIVNTASPFANYAAGDFRPTTSYSTQGDTASYLSTWTAYDLAGEDRMDYVNGTIAIGAYERGVTTGLSDMNLDNRFQLYPNPAQDFLKVSQDFDGEVVIAIHNLRGAKVKSEMLRGKNATISLNGLMPGYYFISLSSKEGVGTKKFIKL</sequence>
<organism evidence="4 5">
    <name type="scientific">Acidiluteibacter ferrifornacis</name>
    <dbReference type="NCBI Taxonomy" id="2692424"/>
    <lineage>
        <taxon>Bacteria</taxon>
        <taxon>Pseudomonadati</taxon>
        <taxon>Bacteroidota</taxon>
        <taxon>Flavobacteriia</taxon>
        <taxon>Flavobacteriales</taxon>
        <taxon>Cryomorphaceae</taxon>
        <taxon>Acidiluteibacter</taxon>
    </lineage>
</organism>
<comment type="caution">
    <text evidence="4">The sequence shown here is derived from an EMBL/GenBank/DDBJ whole genome shotgun (WGS) entry which is preliminary data.</text>
</comment>
<name>A0A6N9NKG9_9FLAO</name>
<dbReference type="SUPFAM" id="SSF51126">
    <property type="entry name" value="Pectin lyase-like"/>
    <property type="match status" value="1"/>
</dbReference>
<reference evidence="4 5" key="1">
    <citation type="submission" date="2019-12" db="EMBL/GenBank/DDBJ databases">
        <authorList>
            <person name="Zhao J."/>
        </authorList>
    </citation>
    <scope>NUCLEOTIDE SEQUENCE [LARGE SCALE GENOMIC DNA]</scope>
    <source>
        <strain evidence="4 5">S-15</strain>
    </source>
</reference>
<dbReference type="EMBL" id="WWNE01000014">
    <property type="protein sequence ID" value="NBG67196.1"/>
    <property type="molecule type" value="Genomic_DNA"/>
</dbReference>
<proteinExistence type="predicted"/>
<evidence type="ECO:0000256" key="1">
    <source>
        <dbReference type="ARBA" id="ARBA00022729"/>
    </source>
</evidence>
<evidence type="ECO:0000259" key="3">
    <source>
        <dbReference type="Pfam" id="PF18962"/>
    </source>
</evidence>
<evidence type="ECO:0000313" key="4">
    <source>
        <dbReference type="EMBL" id="NBG67196.1"/>
    </source>
</evidence>
<dbReference type="InterPro" id="IPR012334">
    <property type="entry name" value="Pectin_lyas_fold"/>
</dbReference>
<dbReference type="AlphaFoldDB" id="A0A6N9NKG9"/>
<feature type="chain" id="PRO_5026686090" evidence="2">
    <location>
        <begin position="19"/>
        <end position="505"/>
    </location>
</feature>
<dbReference type="RefSeq" id="WP_160634153.1">
    <property type="nucleotide sequence ID" value="NZ_WWNE01000014.1"/>
</dbReference>
<feature type="signal peptide" evidence="2">
    <location>
        <begin position="1"/>
        <end position="18"/>
    </location>
</feature>
<evidence type="ECO:0000256" key="2">
    <source>
        <dbReference type="SAM" id="SignalP"/>
    </source>
</evidence>
<gene>
    <name evidence="4" type="ORF">GQN54_13785</name>
</gene>
<dbReference type="InterPro" id="IPR026444">
    <property type="entry name" value="Secre_tail"/>
</dbReference>
<dbReference type="InterPro" id="IPR011050">
    <property type="entry name" value="Pectin_lyase_fold/virulence"/>
</dbReference>
<dbReference type="NCBIfam" id="TIGR04183">
    <property type="entry name" value="Por_Secre_tail"/>
    <property type="match status" value="1"/>
</dbReference>
<dbReference type="Pfam" id="PF18962">
    <property type="entry name" value="Por_Secre_tail"/>
    <property type="match status" value="1"/>
</dbReference>
<keyword evidence="1 2" id="KW-0732">Signal</keyword>
<feature type="domain" description="Secretion system C-terminal sorting" evidence="3">
    <location>
        <begin position="434"/>
        <end position="503"/>
    </location>
</feature>